<protein>
    <submittedName>
        <fullName evidence="2">Uncharacterized protein</fullName>
    </submittedName>
</protein>
<organism evidence="2 3">
    <name type="scientific">Actinomadura barringtoniae</name>
    <dbReference type="NCBI Taxonomy" id="1427535"/>
    <lineage>
        <taxon>Bacteria</taxon>
        <taxon>Bacillati</taxon>
        <taxon>Actinomycetota</taxon>
        <taxon>Actinomycetes</taxon>
        <taxon>Streptosporangiales</taxon>
        <taxon>Thermomonosporaceae</taxon>
        <taxon>Actinomadura</taxon>
    </lineage>
</organism>
<dbReference type="AlphaFoldDB" id="A0A939PA97"/>
<dbReference type="EMBL" id="JAGEOJ010000005">
    <property type="protein sequence ID" value="MBO2448427.1"/>
    <property type="molecule type" value="Genomic_DNA"/>
</dbReference>
<evidence type="ECO:0000256" key="1">
    <source>
        <dbReference type="SAM" id="SignalP"/>
    </source>
</evidence>
<reference evidence="2" key="1">
    <citation type="submission" date="2021-03" db="EMBL/GenBank/DDBJ databases">
        <authorList>
            <person name="Kanchanasin P."/>
            <person name="Saeng-In P."/>
            <person name="Phongsopitanun W."/>
            <person name="Yuki M."/>
            <person name="Kudo T."/>
            <person name="Ohkuma M."/>
            <person name="Tanasupawat S."/>
        </authorList>
    </citation>
    <scope>NUCLEOTIDE SEQUENCE</scope>
    <source>
        <strain evidence="2">GKU 128</strain>
    </source>
</reference>
<keyword evidence="1" id="KW-0732">Signal</keyword>
<feature type="chain" id="PRO_5037267940" evidence="1">
    <location>
        <begin position="23"/>
        <end position="395"/>
    </location>
</feature>
<feature type="signal peptide" evidence="1">
    <location>
        <begin position="1"/>
        <end position="22"/>
    </location>
</feature>
<gene>
    <name evidence="2" type="ORF">J4573_15100</name>
</gene>
<keyword evidence="3" id="KW-1185">Reference proteome</keyword>
<accession>A0A939PA97</accession>
<evidence type="ECO:0000313" key="3">
    <source>
        <dbReference type="Proteomes" id="UP000669179"/>
    </source>
</evidence>
<proteinExistence type="predicted"/>
<comment type="caution">
    <text evidence="2">The sequence shown here is derived from an EMBL/GenBank/DDBJ whole genome shotgun (WGS) entry which is preliminary data.</text>
</comment>
<sequence>MAFLRTAGAYGVTLSACFSASAAPLAAGPSVPDAHAAPYPQLRPAPYAAPIARADCVCWRLIQPDGTFPDSTLGEVTTPADGTGWAAGSRGEAPLLLGWNGHRWHERRIPLPADTLLEGVSAVSGKEAWAVGLGKDGTGRTAHLSGAKWVKGSLPGGRPVVPRAVEARTPNEAWVVGSTGGIAGNRAAAWRWNGKAWAAVPVRTGSGGNSELMAISSRSSEDAWAVGSAAPARQLLMRWNGKAWKSVNGPDLHGESTLADVVALESGEAWAVGTASPGPAGSASEVPLAERWDGKAWKVVEVPGVNGRFYSVAADGGTGIWAAGEDDAAHPLLAHWDGIRWDVSRPTLPQGADQGEVWAISHIPGTPYLRAVGWYARPGDRQRHAVTWTNSPRPR</sequence>
<dbReference type="PROSITE" id="PS51257">
    <property type="entry name" value="PROKAR_LIPOPROTEIN"/>
    <property type="match status" value="1"/>
</dbReference>
<dbReference type="RefSeq" id="WP_208256059.1">
    <property type="nucleotide sequence ID" value="NZ_JAGEOJ010000005.1"/>
</dbReference>
<name>A0A939PA97_9ACTN</name>
<evidence type="ECO:0000313" key="2">
    <source>
        <dbReference type="EMBL" id="MBO2448427.1"/>
    </source>
</evidence>
<dbReference type="Proteomes" id="UP000669179">
    <property type="component" value="Unassembled WGS sequence"/>
</dbReference>